<dbReference type="PANTHER" id="PTHR41983:SF2">
    <property type="entry name" value="SHORT-CHAIN FATTY ACID TRANSPORTER-RELATED"/>
    <property type="match status" value="1"/>
</dbReference>
<proteinExistence type="predicted"/>
<comment type="caution">
    <text evidence="2">The sequence shown here is derived from an EMBL/GenBank/DDBJ whole genome shotgun (WGS) entry which is preliminary data.</text>
</comment>
<gene>
    <name evidence="2" type="ORF">FEM54_07665</name>
</gene>
<protein>
    <submittedName>
        <fullName evidence="2">Short-chain fatty acid transporter</fullName>
    </submittedName>
</protein>
<evidence type="ECO:0000256" key="1">
    <source>
        <dbReference type="SAM" id="Phobius"/>
    </source>
</evidence>
<dbReference type="Pfam" id="PF02667">
    <property type="entry name" value="SCFA_trans"/>
    <property type="match status" value="1"/>
</dbReference>
<accession>A0ABY2U8H3</accession>
<organism evidence="2 3">
    <name type="scientific">Pseudomonas edaphica</name>
    <dbReference type="NCBI Taxonomy" id="2006980"/>
    <lineage>
        <taxon>Bacteria</taxon>
        <taxon>Pseudomonadati</taxon>
        <taxon>Pseudomonadota</taxon>
        <taxon>Gammaproteobacteria</taxon>
        <taxon>Pseudomonadales</taxon>
        <taxon>Pseudomonadaceae</taxon>
        <taxon>Pseudomonas</taxon>
    </lineage>
</organism>
<dbReference type="EMBL" id="VBVZ01000077">
    <property type="protein sequence ID" value="TLG92633.1"/>
    <property type="molecule type" value="Genomic_DNA"/>
</dbReference>
<feature type="transmembrane region" description="Helical" evidence="1">
    <location>
        <begin position="61"/>
        <end position="81"/>
    </location>
</feature>
<reference evidence="2 3" key="1">
    <citation type="submission" date="2019-05" db="EMBL/GenBank/DDBJ databases">
        <title>Pseudomonas edaphica sp. nov., isolated from rhizospheric soil of Cistus ladanifer L. in Spain.</title>
        <authorList>
            <person name="Peix A."/>
        </authorList>
    </citation>
    <scope>NUCLEOTIDE SEQUENCE [LARGE SCALE GENOMIC DNA]</scope>
    <source>
        <strain evidence="2 3">RD25</strain>
    </source>
</reference>
<evidence type="ECO:0000313" key="3">
    <source>
        <dbReference type="Proteomes" id="UP000304941"/>
    </source>
</evidence>
<keyword evidence="1" id="KW-0472">Membrane</keyword>
<name>A0ABY2U8H3_9PSED</name>
<keyword evidence="1" id="KW-0812">Transmembrane</keyword>
<sequence length="119" mass="12768">MADAIEESRYARFALRCSNFAERWFPDSWVFAALAVIIVAVATLGMGAAPTEAAKAFGDGFWSLIPFTMQMAFVVIGGYVVASSPPAVKLIDRLARIPKNGRSAVAWVALISMVASLLN</sequence>
<keyword evidence="3" id="KW-1185">Reference proteome</keyword>
<dbReference type="PANTHER" id="PTHR41983">
    <property type="entry name" value="SHORT-CHAIN FATTY ACID TRANSPORTER-RELATED"/>
    <property type="match status" value="1"/>
</dbReference>
<dbReference type="Proteomes" id="UP000304941">
    <property type="component" value="Unassembled WGS sequence"/>
</dbReference>
<dbReference type="InterPro" id="IPR006160">
    <property type="entry name" value="SCFA_transpt_AtoE"/>
</dbReference>
<evidence type="ECO:0000313" key="2">
    <source>
        <dbReference type="EMBL" id="TLG92633.1"/>
    </source>
</evidence>
<keyword evidence="1" id="KW-1133">Transmembrane helix</keyword>
<dbReference type="RefSeq" id="WP_138450301.1">
    <property type="nucleotide sequence ID" value="NZ_VBVZ01000077.1"/>
</dbReference>
<feature type="non-terminal residue" evidence="2">
    <location>
        <position position="119"/>
    </location>
</feature>
<feature type="transmembrane region" description="Helical" evidence="1">
    <location>
        <begin position="29"/>
        <end position="49"/>
    </location>
</feature>